<dbReference type="InterPro" id="IPR032101">
    <property type="entry name" value="Axin_TNKS-bd"/>
</dbReference>
<reference evidence="19" key="3">
    <citation type="submission" date="2025-09" db="UniProtKB">
        <authorList>
            <consortium name="Ensembl"/>
        </authorList>
    </citation>
    <scope>IDENTIFICATION</scope>
</reference>
<dbReference type="GO" id="GO:0048468">
    <property type="term" value="P:cell development"/>
    <property type="evidence" value="ECO:0007669"/>
    <property type="project" value="TreeGrafter"/>
</dbReference>
<dbReference type="GO" id="GO:0008013">
    <property type="term" value="F:beta-catenin binding"/>
    <property type="evidence" value="ECO:0007669"/>
    <property type="project" value="TreeGrafter"/>
</dbReference>
<feature type="compositionally biased region" description="Acidic residues" evidence="16">
    <location>
        <begin position="240"/>
        <end position="252"/>
    </location>
</feature>
<keyword evidence="11" id="KW-0832">Ubl conjugation</keyword>
<evidence type="ECO:0000256" key="16">
    <source>
        <dbReference type="SAM" id="MobiDB-lite"/>
    </source>
</evidence>
<evidence type="ECO:0000256" key="8">
    <source>
        <dbReference type="ARBA" id="ARBA00022553"/>
    </source>
</evidence>
<keyword evidence="13" id="KW-0539">Nucleus</keyword>
<dbReference type="SUPFAM" id="SSF54236">
    <property type="entry name" value="Ubiquitin-like"/>
    <property type="match status" value="1"/>
</dbReference>
<feature type="domain" description="RGS" evidence="17">
    <location>
        <begin position="82"/>
        <end position="205"/>
    </location>
</feature>
<dbReference type="CDD" id="cd08707">
    <property type="entry name" value="RGS_Axin"/>
    <property type="match status" value="1"/>
</dbReference>
<dbReference type="PANTHER" id="PTHR46102">
    <property type="entry name" value="AXIN"/>
    <property type="match status" value="1"/>
</dbReference>
<keyword evidence="20" id="KW-1185">Reference proteome</keyword>
<dbReference type="GO" id="GO:0005634">
    <property type="term" value="C:nucleus"/>
    <property type="evidence" value="ECO:0007669"/>
    <property type="project" value="UniProtKB-SubCell"/>
</dbReference>
<dbReference type="FunFam" id="1.10.196.10:FF:000002">
    <property type="entry name" value="Axin 1"/>
    <property type="match status" value="1"/>
</dbReference>
<dbReference type="PANTHER" id="PTHR46102:SF3">
    <property type="entry name" value="AXIN-1"/>
    <property type="match status" value="1"/>
</dbReference>
<dbReference type="Pfam" id="PF00778">
    <property type="entry name" value="DIX"/>
    <property type="match status" value="1"/>
</dbReference>
<dbReference type="InterPro" id="IPR029071">
    <property type="entry name" value="Ubiquitin-like_domsf"/>
</dbReference>
<reference evidence="19" key="1">
    <citation type="submission" date="2021-04" db="EMBL/GenBank/DDBJ databases">
        <authorList>
            <consortium name="Wellcome Sanger Institute Data Sharing"/>
        </authorList>
    </citation>
    <scope>NUCLEOTIDE SEQUENCE [LARGE SCALE GENOMIC DNA]</scope>
</reference>
<dbReference type="SMART" id="SM00315">
    <property type="entry name" value="RGS"/>
    <property type="match status" value="1"/>
</dbReference>
<dbReference type="FunFam" id="1.10.167.10:FF:000003">
    <property type="entry name" value="Axin 1"/>
    <property type="match status" value="1"/>
</dbReference>
<dbReference type="PROSITE" id="PS50841">
    <property type="entry name" value="DIX"/>
    <property type="match status" value="1"/>
</dbReference>
<dbReference type="GO" id="GO:0070411">
    <property type="term" value="F:I-SMAD binding"/>
    <property type="evidence" value="ECO:0007669"/>
    <property type="project" value="TreeGrafter"/>
</dbReference>
<feature type="region of interest" description="Disordered" evidence="16">
    <location>
        <begin position="352"/>
        <end position="371"/>
    </location>
</feature>
<evidence type="ECO:0000313" key="20">
    <source>
        <dbReference type="Proteomes" id="UP000472265"/>
    </source>
</evidence>
<evidence type="ECO:0000256" key="15">
    <source>
        <dbReference type="PROSITE-ProRule" id="PRU00069"/>
    </source>
</evidence>
<dbReference type="InterPro" id="IPR024066">
    <property type="entry name" value="RGS_subdom1/3"/>
</dbReference>
<evidence type="ECO:0000256" key="3">
    <source>
        <dbReference type="ARBA" id="ARBA00004496"/>
    </source>
</evidence>
<dbReference type="GO" id="GO:0060090">
    <property type="term" value="F:molecular adaptor activity"/>
    <property type="evidence" value="ECO:0007669"/>
    <property type="project" value="TreeGrafter"/>
</dbReference>
<dbReference type="SMART" id="SM00021">
    <property type="entry name" value="DAX"/>
    <property type="match status" value="1"/>
</dbReference>
<dbReference type="InterPro" id="IPR043581">
    <property type="entry name" value="Axin-like"/>
</dbReference>
<evidence type="ECO:0000256" key="10">
    <source>
        <dbReference type="ARBA" id="ARBA00022765"/>
    </source>
</evidence>
<evidence type="ECO:0000256" key="1">
    <source>
        <dbReference type="ARBA" id="ARBA00004123"/>
    </source>
</evidence>
<dbReference type="PROSITE" id="PS50132">
    <property type="entry name" value="RGS"/>
    <property type="match status" value="1"/>
</dbReference>
<feature type="region of interest" description="Disordered" evidence="16">
    <location>
        <begin position="571"/>
        <end position="595"/>
    </location>
</feature>
<dbReference type="Gene3D" id="2.40.240.130">
    <property type="match status" value="1"/>
</dbReference>
<name>A0A671U091_SPAAU</name>
<evidence type="ECO:0000256" key="12">
    <source>
        <dbReference type="ARBA" id="ARBA00023136"/>
    </source>
</evidence>
<dbReference type="GO" id="GO:0009950">
    <property type="term" value="P:dorsal/ventral axis specification"/>
    <property type="evidence" value="ECO:0007669"/>
    <property type="project" value="UniProtKB-ARBA"/>
</dbReference>
<dbReference type="Pfam" id="PF08833">
    <property type="entry name" value="Axin_b-cat_bind"/>
    <property type="match status" value="1"/>
</dbReference>
<evidence type="ECO:0000313" key="19">
    <source>
        <dbReference type="Ensembl" id="ENSSAUP00010007110.1"/>
    </source>
</evidence>
<dbReference type="Pfam" id="PF00615">
    <property type="entry name" value="RGS"/>
    <property type="match status" value="1"/>
</dbReference>
<evidence type="ECO:0000256" key="14">
    <source>
        <dbReference type="ARBA" id="ARBA00032466"/>
    </source>
</evidence>
<keyword evidence="8" id="KW-0597">Phosphoprotein</keyword>
<dbReference type="InterPro" id="IPR036305">
    <property type="entry name" value="RGS_sf"/>
</dbReference>
<evidence type="ECO:0000256" key="2">
    <source>
        <dbReference type="ARBA" id="ARBA00004236"/>
    </source>
</evidence>
<keyword evidence="10" id="KW-0013">ADP-ribosylation</keyword>
<dbReference type="InterPro" id="IPR016137">
    <property type="entry name" value="RGS"/>
</dbReference>
<evidence type="ECO:0000256" key="5">
    <source>
        <dbReference type="ARBA" id="ARBA00022473"/>
    </source>
</evidence>
<dbReference type="Proteomes" id="UP000472265">
    <property type="component" value="Chromosome 23"/>
</dbReference>
<organism evidence="19 20">
    <name type="scientific">Sparus aurata</name>
    <name type="common">Gilthead sea bream</name>
    <dbReference type="NCBI Taxonomy" id="8175"/>
    <lineage>
        <taxon>Eukaryota</taxon>
        <taxon>Metazoa</taxon>
        <taxon>Chordata</taxon>
        <taxon>Craniata</taxon>
        <taxon>Vertebrata</taxon>
        <taxon>Euteleostomi</taxon>
        <taxon>Actinopterygii</taxon>
        <taxon>Neopterygii</taxon>
        <taxon>Teleostei</taxon>
        <taxon>Neoteleostei</taxon>
        <taxon>Acanthomorphata</taxon>
        <taxon>Eupercaria</taxon>
        <taxon>Spariformes</taxon>
        <taxon>Sparidae</taxon>
        <taxon>Sparus</taxon>
    </lineage>
</organism>
<dbReference type="PRINTS" id="PR01301">
    <property type="entry name" value="RGSPROTEIN"/>
</dbReference>
<dbReference type="GO" id="GO:0090090">
    <property type="term" value="P:negative regulation of canonical Wnt signaling pathway"/>
    <property type="evidence" value="ECO:0007669"/>
    <property type="project" value="InterPro"/>
</dbReference>
<gene>
    <name evidence="19" type="primary">AXIN1</name>
    <name evidence="19" type="synonym">axin1</name>
</gene>
<evidence type="ECO:0000259" key="17">
    <source>
        <dbReference type="PROSITE" id="PS50132"/>
    </source>
</evidence>
<evidence type="ECO:0000256" key="13">
    <source>
        <dbReference type="ARBA" id="ARBA00023242"/>
    </source>
</evidence>
<evidence type="ECO:0000256" key="9">
    <source>
        <dbReference type="ARBA" id="ARBA00022687"/>
    </source>
</evidence>
<feature type="region of interest" description="Disordered" evidence="16">
    <location>
        <begin position="473"/>
        <end position="520"/>
    </location>
</feature>
<sequence>MKLPDLGGSFTEDAPRPPVPGEEGELVCSDGRQYSNLGFSSKSENLKSEASVATPRRPDLDLGYEPEGSASPTPPYLKWAESLHSLLDDQDGIHLFRTFLKQEECADMLDFWFACSGFRKLEANEGNEEKKLKLAKAIYKKYILDNNGIVSRQIKPATKSFIKDCVTKLHIDPAMFDQAQTEIQTMMEENTYPLFLKSDIYLEYTRTGGESPKLYSDQSSVSGNGKGLSGYLPTLNEDEEWKCDQEPEEQPECDPTPSNRLTQKLLMETAPQRVASSARFQDCHEYRHAPCREPINPYYVNTGYAMAPATSAYDSEQQSMSSDADTISLTDSSVDGVPPYRYRKQHRREMHESAKANGRVPLPHIPRPNRIPKDIHVEPERFAAELISRLEGVLREREAEEKLEERLKRVRLEEEGDEVMSVSTSFYSHRLPPGAYPQNYNPRYADTTYPLMRDAHEENPESILDDHVQRVMKTPGCQSPGTGRHSPKSRSPDGLPGGKGMGLGTALGSGQGKHQSRHGLKGDTSHLYHHKHVHHIHHTGVGKPREQVEAEAAMRVHGGLPWSAEASHYGSKSRSYADGMGSSSMEHAGYSSKGGAQCKRAFKKGEEVRPYDMPAPAEEMEKNQKILLWLMEGQKEMVQHKRSPYGSTTGSKRTSGHEGSRPSATERPGPVHPCVGTQLRNNVQPSHPFIQDPTMPPNPAPSPLIQLEEVRRRLEEEKIKSGTIQPKQRHKATKKQPCENITVAYYFCEELIPYRTSVKGRIVTLGQFKELLTKKGNYRYYFKKVSDEFDCGVVFEEVREDDAILPIFEEKIIGKVEKID</sequence>
<dbReference type="GO" id="GO:0042802">
    <property type="term" value="F:identical protein binding"/>
    <property type="evidence" value="ECO:0007669"/>
    <property type="project" value="TreeGrafter"/>
</dbReference>
<dbReference type="Pfam" id="PF16646">
    <property type="entry name" value="AXIN1_TNKS_BD"/>
    <property type="match status" value="1"/>
</dbReference>
<proteinExistence type="predicted"/>
<feature type="compositionally biased region" description="Gly residues" evidence="16">
    <location>
        <begin position="495"/>
        <end position="511"/>
    </location>
</feature>
<evidence type="ECO:0000256" key="11">
    <source>
        <dbReference type="ARBA" id="ARBA00022843"/>
    </source>
</evidence>
<keyword evidence="5" id="KW-0217">Developmental protein</keyword>
<dbReference type="CDD" id="cd11582">
    <property type="entry name" value="Axin_TNKS_binding"/>
    <property type="match status" value="1"/>
</dbReference>
<dbReference type="Ensembl" id="ENSSAUT00010007630.1">
    <property type="protein sequence ID" value="ENSSAUP00010007110.1"/>
    <property type="gene ID" value="ENSSAUG00010003555.1"/>
</dbReference>
<dbReference type="AlphaFoldDB" id="A0A671U091"/>
<dbReference type="GO" id="GO:0031625">
    <property type="term" value="F:ubiquitin protein ligase binding"/>
    <property type="evidence" value="ECO:0007669"/>
    <property type="project" value="TreeGrafter"/>
</dbReference>
<feature type="region of interest" description="Disordered" evidence="16">
    <location>
        <begin position="638"/>
        <end position="672"/>
    </location>
</feature>
<keyword evidence="12" id="KW-0472">Membrane</keyword>
<dbReference type="Gene3D" id="1.10.167.10">
    <property type="entry name" value="Regulator of G-protein Signalling 4, domain 2"/>
    <property type="match status" value="1"/>
</dbReference>
<dbReference type="GO" id="GO:0032436">
    <property type="term" value="P:positive regulation of proteasomal ubiquitin-dependent protein catabolic process"/>
    <property type="evidence" value="ECO:0007669"/>
    <property type="project" value="TreeGrafter"/>
</dbReference>
<feature type="compositionally biased region" description="Polar residues" evidence="16">
    <location>
        <begin position="32"/>
        <end position="43"/>
    </location>
</feature>
<feature type="domain" description="DIX" evidence="18">
    <location>
        <begin position="738"/>
        <end position="820"/>
    </location>
</feature>
<dbReference type="GO" id="GO:0016055">
    <property type="term" value="P:Wnt signaling pathway"/>
    <property type="evidence" value="ECO:0007669"/>
    <property type="project" value="UniProtKB-KW"/>
</dbReference>
<accession>A0A671U091</accession>
<feature type="region of interest" description="Disordered" evidence="16">
    <location>
        <begin position="1"/>
        <end position="71"/>
    </location>
</feature>
<evidence type="ECO:0000256" key="7">
    <source>
        <dbReference type="ARBA" id="ARBA00022490"/>
    </source>
</evidence>
<dbReference type="GO" id="GO:0030877">
    <property type="term" value="C:beta-catenin destruction complex"/>
    <property type="evidence" value="ECO:0007669"/>
    <property type="project" value="TreeGrafter"/>
</dbReference>
<feature type="region of interest" description="Disordered" evidence="16">
    <location>
        <begin position="240"/>
        <end position="259"/>
    </location>
</feature>
<dbReference type="GO" id="GO:0005886">
    <property type="term" value="C:plasma membrane"/>
    <property type="evidence" value="ECO:0007669"/>
    <property type="project" value="UniProtKB-SubCell"/>
</dbReference>
<dbReference type="SUPFAM" id="SSF48097">
    <property type="entry name" value="Regulator of G-protein signaling, RGS"/>
    <property type="match status" value="1"/>
</dbReference>
<dbReference type="GO" id="GO:0019901">
    <property type="term" value="F:protein kinase binding"/>
    <property type="evidence" value="ECO:0007669"/>
    <property type="project" value="TreeGrafter"/>
</dbReference>
<keyword evidence="9 15" id="KW-0879">Wnt signaling pathway</keyword>
<evidence type="ECO:0000259" key="18">
    <source>
        <dbReference type="PROSITE" id="PS50841"/>
    </source>
</evidence>
<evidence type="ECO:0000256" key="4">
    <source>
        <dbReference type="ARBA" id="ARBA00013892"/>
    </source>
</evidence>
<dbReference type="InterPro" id="IPR014936">
    <property type="entry name" value="Axin_b-cat-bd"/>
</dbReference>
<dbReference type="FunFam" id="2.40.240.130:FF:000002">
    <property type="entry name" value="Axin 1"/>
    <property type="match status" value="1"/>
</dbReference>
<reference evidence="19" key="2">
    <citation type="submission" date="2025-08" db="UniProtKB">
        <authorList>
            <consortium name="Ensembl"/>
        </authorList>
    </citation>
    <scope>IDENTIFICATION</scope>
</reference>
<dbReference type="InterPro" id="IPR001158">
    <property type="entry name" value="DIX"/>
</dbReference>
<dbReference type="GO" id="GO:0005737">
    <property type="term" value="C:cytoplasm"/>
    <property type="evidence" value="ECO:0007669"/>
    <property type="project" value="UniProtKB-SubCell"/>
</dbReference>
<dbReference type="InterPro" id="IPR038207">
    <property type="entry name" value="DIX_dom_sf"/>
</dbReference>
<comment type="subcellular location">
    <subcellularLocation>
        <location evidence="2">Cell membrane</location>
    </subcellularLocation>
    <subcellularLocation>
        <location evidence="3">Cytoplasm</location>
    </subcellularLocation>
    <subcellularLocation>
        <location evidence="1">Nucleus</location>
    </subcellularLocation>
</comment>
<dbReference type="InterPro" id="IPR044926">
    <property type="entry name" value="RGS_subdomain_2"/>
</dbReference>
<keyword evidence="7" id="KW-0963">Cytoplasm</keyword>
<protein>
    <recommendedName>
        <fullName evidence="4">Axin-1</fullName>
    </recommendedName>
    <alternativeName>
        <fullName evidence="14">Axis inhibition protein 1</fullName>
    </alternativeName>
</protein>
<keyword evidence="6" id="KW-1003">Cell membrane</keyword>
<dbReference type="Gene3D" id="1.10.196.10">
    <property type="match status" value="2"/>
</dbReference>
<dbReference type="GeneTree" id="ENSGT00940000156947"/>
<evidence type="ECO:0000256" key="6">
    <source>
        <dbReference type="ARBA" id="ARBA00022475"/>
    </source>
</evidence>